<dbReference type="SUPFAM" id="SSF89550">
    <property type="entry name" value="PHP domain-like"/>
    <property type="match status" value="1"/>
</dbReference>
<sequence length="255" mass="29125">MIDLHSHILPGIDDGAKEMAVTMEMLQIAVKDGTKKIAATPHFYTGYYENIYEDVYKLVKEINVKAKEKGIDVDVVPGQEIFLDKHTLEFYKGGVIKGIGETRYMLIELSMERMPKDALDIIYELKIEGVVPIIAHPERYNYIIEKPSSINEFIAEGCFFQINSGSISGMFGKRIQRISQMFIQHGVCDFIASDAHSTGMRSPKMKETLEQLESLNHVLYENVINNAEKLLNNSEIYSRAEKIKEKKGLFSFFKR</sequence>
<protein>
    <recommendedName>
        <fullName evidence="2">protein-tyrosine-phosphatase</fullName>
        <ecNumber evidence="2">3.1.3.48</ecNumber>
    </recommendedName>
</protein>
<evidence type="ECO:0000256" key="1">
    <source>
        <dbReference type="ARBA" id="ARBA00005750"/>
    </source>
</evidence>
<dbReference type="RefSeq" id="WP_211143062.1">
    <property type="nucleotide sequence ID" value="NZ_JAEEGB010000014.1"/>
</dbReference>
<dbReference type="EMBL" id="JAEEGB010000014">
    <property type="protein sequence ID" value="MBI6873639.1"/>
    <property type="molecule type" value="Genomic_DNA"/>
</dbReference>
<dbReference type="EC" id="3.1.3.48" evidence="2"/>
<organism evidence="6 7">
    <name type="scientific">Clostridium aciditolerans</name>
    <dbReference type="NCBI Taxonomy" id="339861"/>
    <lineage>
        <taxon>Bacteria</taxon>
        <taxon>Bacillati</taxon>
        <taxon>Bacillota</taxon>
        <taxon>Clostridia</taxon>
        <taxon>Eubacteriales</taxon>
        <taxon>Clostridiaceae</taxon>
        <taxon>Clostridium</taxon>
    </lineage>
</organism>
<dbReference type="PANTHER" id="PTHR39181">
    <property type="entry name" value="TYROSINE-PROTEIN PHOSPHATASE YWQE"/>
    <property type="match status" value="1"/>
</dbReference>
<comment type="catalytic activity">
    <reaction evidence="5">
        <text>O-phospho-L-tyrosyl-[protein] + H2O = L-tyrosyl-[protein] + phosphate</text>
        <dbReference type="Rhea" id="RHEA:10684"/>
        <dbReference type="Rhea" id="RHEA-COMP:10136"/>
        <dbReference type="Rhea" id="RHEA-COMP:20101"/>
        <dbReference type="ChEBI" id="CHEBI:15377"/>
        <dbReference type="ChEBI" id="CHEBI:43474"/>
        <dbReference type="ChEBI" id="CHEBI:46858"/>
        <dbReference type="ChEBI" id="CHEBI:61978"/>
        <dbReference type="EC" id="3.1.3.48"/>
    </reaction>
</comment>
<dbReference type="Pfam" id="PF19567">
    <property type="entry name" value="CpsB_CapC"/>
    <property type="match status" value="1"/>
</dbReference>
<comment type="caution">
    <text evidence="6">The sequence shown here is derived from an EMBL/GenBank/DDBJ whole genome shotgun (WGS) entry which is preliminary data.</text>
</comment>
<proteinExistence type="inferred from homology"/>
<dbReference type="Gene3D" id="3.20.20.140">
    <property type="entry name" value="Metal-dependent hydrolases"/>
    <property type="match status" value="1"/>
</dbReference>
<dbReference type="InterPro" id="IPR016667">
    <property type="entry name" value="Caps_polysacc_synth_CpsB/CapC"/>
</dbReference>
<dbReference type="PIRSF" id="PIRSF016557">
    <property type="entry name" value="Caps_synth_CpsB"/>
    <property type="match status" value="1"/>
</dbReference>
<evidence type="ECO:0000256" key="5">
    <source>
        <dbReference type="ARBA" id="ARBA00051722"/>
    </source>
</evidence>
<evidence type="ECO:0000256" key="4">
    <source>
        <dbReference type="ARBA" id="ARBA00022912"/>
    </source>
</evidence>
<evidence type="ECO:0000313" key="7">
    <source>
        <dbReference type="Proteomes" id="UP000622687"/>
    </source>
</evidence>
<dbReference type="InterPro" id="IPR016195">
    <property type="entry name" value="Pol/histidinol_Pase-like"/>
</dbReference>
<keyword evidence="3" id="KW-0378">Hydrolase</keyword>
<reference evidence="6" key="1">
    <citation type="submission" date="2020-12" db="EMBL/GenBank/DDBJ databases">
        <title>Clostridium thailandense sp. nov., a novel acetogenic bacterium isolated from peat land soil in Thailand.</title>
        <authorList>
            <person name="Chaikitkaew S."/>
            <person name="Birkeland N.K."/>
        </authorList>
    </citation>
    <scope>NUCLEOTIDE SEQUENCE</scope>
    <source>
        <strain evidence="6">DSM 17425</strain>
    </source>
</reference>
<dbReference type="Proteomes" id="UP000622687">
    <property type="component" value="Unassembled WGS sequence"/>
</dbReference>
<accession>A0A934HYM4</accession>
<keyword evidence="4" id="KW-0904">Protein phosphatase</keyword>
<dbReference type="GO" id="GO:0004725">
    <property type="term" value="F:protein tyrosine phosphatase activity"/>
    <property type="evidence" value="ECO:0007669"/>
    <property type="project" value="UniProtKB-EC"/>
</dbReference>
<comment type="similarity">
    <text evidence="1">Belongs to the metallo-dependent hydrolases superfamily. CpsB/CapC family.</text>
</comment>
<dbReference type="AlphaFoldDB" id="A0A934HYM4"/>
<name>A0A934HYM4_9CLOT</name>
<evidence type="ECO:0000256" key="2">
    <source>
        <dbReference type="ARBA" id="ARBA00013064"/>
    </source>
</evidence>
<keyword evidence="7" id="KW-1185">Reference proteome</keyword>
<dbReference type="PANTHER" id="PTHR39181:SF1">
    <property type="entry name" value="TYROSINE-PROTEIN PHOSPHATASE YWQE"/>
    <property type="match status" value="1"/>
</dbReference>
<dbReference type="GO" id="GO:0030145">
    <property type="term" value="F:manganese ion binding"/>
    <property type="evidence" value="ECO:0007669"/>
    <property type="project" value="InterPro"/>
</dbReference>
<evidence type="ECO:0000313" key="6">
    <source>
        <dbReference type="EMBL" id="MBI6873639.1"/>
    </source>
</evidence>
<gene>
    <name evidence="6" type="ORF">I6U51_13110</name>
</gene>
<evidence type="ECO:0000256" key="3">
    <source>
        <dbReference type="ARBA" id="ARBA00022801"/>
    </source>
</evidence>